<keyword evidence="2" id="KW-1185">Reference proteome</keyword>
<dbReference type="Proteomes" id="UP000789524">
    <property type="component" value="Unassembled WGS sequence"/>
</dbReference>
<accession>A0A8J2WBH3</accession>
<evidence type="ECO:0000313" key="1">
    <source>
        <dbReference type="EMBL" id="CAG9580849.1"/>
    </source>
</evidence>
<comment type="caution">
    <text evidence="1">The sequence shown here is derived from an EMBL/GenBank/DDBJ whole genome shotgun (WGS) entry which is preliminary data.</text>
</comment>
<protein>
    <submittedName>
        <fullName evidence="1">(African queen) hypothetical protein</fullName>
    </submittedName>
</protein>
<sequence>MASGAWCLVPGEHRSHPGCRLAVHVCDGGCGLIDSTNAQTHKTNTPYTYTTSITLLLLHSDGLWLTDRRCTANSIIIPSYEKRALGDIQSIFRKCISGKVCWTNNKIDCDAVTVYRVTIDDQLLGQGGPDTE</sequence>
<proteinExistence type="predicted"/>
<dbReference type="AlphaFoldDB" id="A0A8J2WBH3"/>
<name>A0A8J2WBH3_9NEOP</name>
<gene>
    <name evidence="1" type="ORF">DCHRY22_LOCUS13653</name>
</gene>
<dbReference type="EMBL" id="CAKASE010000080">
    <property type="protein sequence ID" value="CAG9580849.1"/>
    <property type="molecule type" value="Genomic_DNA"/>
</dbReference>
<evidence type="ECO:0000313" key="2">
    <source>
        <dbReference type="Proteomes" id="UP000789524"/>
    </source>
</evidence>
<organism evidence="1 2">
    <name type="scientific">Danaus chrysippus</name>
    <name type="common">African queen</name>
    <dbReference type="NCBI Taxonomy" id="151541"/>
    <lineage>
        <taxon>Eukaryota</taxon>
        <taxon>Metazoa</taxon>
        <taxon>Ecdysozoa</taxon>
        <taxon>Arthropoda</taxon>
        <taxon>Hexapoda</taxon>
        <taxon>Insecta</taxon>
        <taxon>Pterygota</taxon>
        <taxon>Neoptera</taxon>
        <taxon>Endopterygota</taxon>
        <taxon>Lepidoptera</taxon>
        <taxon>Glossata</taxon>
        <taxon>Ditrysia</taxon>
        <taxon>Papilionoidea</taxon>
        <taxon>Nymphalidae</taxon>
        <taxon>Danainae</taxon>
        <taxon>Danaini</taxon>
        <taxon>Danaina</taxon>
        <taxon>Danaus</taxon>
        <taxon>Anosia</taxon>
    </lineage>
</organism>
<reference evidence="1" key="1">
    <citation type="submission" date="2021-09" db="EMBL/GenBank/DDBJ databases">
        <authorList>
            <person name="Martin H S."/>
        </authorList>
    </citation>
    <scope>NUCLEOTIDE SEQUENCE</scope>
</reference>